<reference evidence="2 3" key="1">
    <citation type="journal article" date="2018" name="ISME J.">
        <title>Endosymbiont genomes yield clues of tubeworm success.</title>
        <authorList>
            <person name="Li Y."/>
            <person name="Liles M.R."/>
            <person name="Halanych K.M."/>
        </authorList>
    </citation>
    <scope>NUCLEOTIDE SEQUENCE [LARGE SCALE GENOMIC DNA]</scope>
    <source>
        <strain evidence="2">A1464</strain>
    </source>
</reference>
<gene>
    <name evidence="2" type="ORF">DIZ80_00145</name>
</gene>
<comment type="caution">
    <text evidence="2">The sequence shown here is derived from an EMBL/GenBank/DDBJ whole genome shotgun (WGS) entry which is preliminary data.</text>
</comment>
<dbReference type="EMBL" id="QFXC01000002">
    <property type="protein sequence ID" value="RDH85922.1"/>
    <property type="molecule type" value="Genomic_DNA"/>
</dbReference>
<organism evidence="2 3">
    <name type="scientific">endosymbiont of Galathealinum brachiosum</name>
    <dbReference type="NCBI Taxonomy" id="2200906"/>
    <lineage>
        <taxon>Bacteria</taxon>
        <taxon>Pseudomonadati</taxon>
        <taxon>Pseudomonadota</taxon>
        <taxon>Gammaproteobacteria</taxon>
        <taxon>sulfur-oxidizing symbionts</taxon>
    </lineage>
</organism>
<evidence type="ECO:0000313" key="3">
    <source>
        <dbReference type="Proteomes" id="UP000254266"/>
    </source>
</evidence>
<name>A0A370DLZ0_9GAMM</name>
<proteinExistence type="predicted"/>
<feature type="chain" id="PRO_5016605793" evidence="1">
    <location>
        <begin position="24"/>
        <end position="471"/>
    </location>
</feature>
<sequence length="471" mass="53356">MFKRTHQLCLFLFILLSSVNSQANVSPVVLQTSFKIGAWQPLPENKIKSASVDSALSEISKTRRFAFFTSSQQGLKTGTLKISIKLVEAAETATVSILLQQVEGESVSSTHSESLKNKDFDGIYKQFQKAGEMAGKKIVKTLESHPQAVANIKVHPRDQARIRYLESQIININNKIIQQPENDSVRSEAKLEFILNELSSMRNAYADLAKKEDIQKQGVKIDKVLTEVGALSKKIDNKPSTQINVNQSYVIENPLLGQNKISGKAEPGRDDEKAQQLYNESQDFKRSKKYRKAEYNLLKAMRLSISSDLSSLILDELNYSLPMFEAQALAIDLGRDFQKYSRTGKDKIMLSQINTIYKKALKNNQHDFQRTREIQQKLDQHHTTSHAMNAVVSSQYKMHAHTIHMYMRQNQAMMGEYPDKQKFKELLKQAGLRYEVISYQVSADKYTARLNSGSGGGFSLKVDEYGQLEVN</sequence>
<keyword evidence="3" id="KW-1185">Reference proteome</keyword>
<evidence type="ECO:0000313" key="2">
    <source>
        <dbReference type="EMBL" id="RDH85922.1"/>
    </source>
</evidence>
<keyword evidence="1" id="KW-0732">Signal</keyword>
<accession>A0A370DLZ0</accession>
<dbReference type="Proteomes" id="UP000254266">
    <property type="component" value="Unassembled WGS sequence"/>
</dbReference>
<protein>
    <submittedName>
        <fullName evidence="2">Uncharacterized protein</fullName>
    </submittedName>
</protein>
<feature type="signal peptide" evidence="1">
    <location>
        <begin position="1"/>
        <end position="23"/>
    </location>
</feature>
<dbReference type="AlphaFoldDB" id="A0A370DLZ0"/>
<evidence type="ECO:0000256" key="1">
    <source>
        <dbReference type="SAM" id="SignalP"/>
    </source>
</evidence>